<evidence type="ECO:0000313" key="2">
    <source>
        <dbReference type="EMBL" id="SOC57097.1"/>
    </source>
</evidence>
<name>A0A285VT84_9MICO</name>
<reference evidence="3" key="1">
    <citation type="submission" date="2017-08" db="EMBL/GenBank/DDBJ databases">
        <authorList>
            <person name="Varghese N."/>
            <person name="Submissions S."/>
        </authorList>
    </citation>
    <scope>NUCLEOTIDE SEQUENCE [LARGE SCALE GENOMIC DNA]</scope>
    <source>
        <strain evidence="3">USBA17B2</strain>
    </source>
</reference>
<dbReference type="EMBL" id="OBQK01000010">
    <property type="protein sequence ID" value="SOC57097.1"/>
    <property type="molecule type" value="Genomic_DNA"/>
</dbReference>
<evidence type="ECO:0000313" key="3">
    <source>
        <dbReference type="Proteomes" id="UP000219688"/>
    </source>
</evidence>
<proteinExistence type="predicted"/>
<keyword evidence="1" id="KW-0812">Transmembrane</keyword>
<keyword evidence="3" id="KW-1185">Reference proteome</keyword>
<feature type="transmembrane region" description="Helical" evidence="1">
    <location>
        <begin position="43"/>
        <end position="68"/>
    </location>
</feature>
<dbReference type="AlphaFoldDB" id="A0A285VT84"/>
<keyword evidence="1" id="KW-0472">Membrane</keyword>
<sequence length="83" mass="9221">MIPTMLLFGLVLGRWWKTCLLVATLGWPLLLWFDGIIESPNEFLGAAGLAALNTAVGVAIHQSLLHLLRWLRKDRRAPHHAAA</sequence>
<dbReference type="Proteomes" id="UP000219688">
    <property type="component" value="Unassembled WGS sequence"/>
</dbReference>
<keyword evidence="1" id="KW-1133">Transmembrane helix</keyword>
<dbReference type="RefSeq" id="WP_075958309.1">
    <property type="nucleotide sequence ID" value="NZ_OBQK01000010.1"/>
</dbReference>
<protein>
    <submittedName>
        <fullName evidence="2">Uncharacterized protein</fullName>
    </submittedName>
</protein>
<gene>
    <name evidence="2" type="ORF">SAMN05421879_11095</name>
</gene>
<organism evidence="2 3">
    <name type="scientific">Ornithinimicrobium cerasi</name>
    <dbReference type="NCBI Taxonomy" id="2248773"/>
    <lineage>
        <taxon>Bacteria</taxon>
        <taxon>Bacillati</taxon>
        <taxon>Actinomycetota</taxon>
        <taxon>Actinomycetes</taxon>
        <taxon>Micrococcales</taxon>
        <taxon>Ornithinimicrobiaceae</taxon>
        <taxon>Ornithinimicrobium</taxon>
    </lineage>
</organism>
<accession>A0A285VT84</accession>
<evidence type="ECO:0000256" key="1">
    <source>
        <dbReference type="SAM" id="Phobius"/>
    </source>
</evidence>